<dbReference type="OrthoDB" id="88853at2759"/>
<evidence type="ECO:0000259" key="5">
    <source>
        <dbReference type="PROSITE" id="PS51465"/>
    </source>
</evidence>
<dbReference type="KEGG" id="bgt:106051904"/>
<dbReference type="InterPro" id="IPR002350">
    <property type="entry name" value="Kazal_dom"/>
</dbReference>
<accession>A0A2C9K5A3</accession>
<keyword evidence="2" id="KW-0722">Serine protease inhibitor</keyword>
<name>A0A2C9K5A3_BIOGL</name>
<dbReference type="GO" id="GO:0004867">
    <property type="term" value="F:serine-type endopeptidase inhibitor activity"/>
    <property type="evidence" value="ECO:0007669"/>
    <property type="project" value="UniProtKB-KW"/>
</dbReference>
<keyword evidence="3" id="KW-1015">Disulfide bond</keyword>
<dbReference type="EnsemblMetazoa" id="BGLB013425-RB">
    <property type="protein sequence ID" value="BGLB013425-PB"/>
    <property type="gene ID" value="BGLB013425"/>
</dbReference>
<evidence type="ECO:0000256" key="1">
    <source>
        <dbReference type="ARBA" id="ARBA00022690"/>
    </source>
</evidence>
<dbReference type="SUPFAM" id="SSF100895">
    <property type="entry name" value="Kazal-type serine protease inhibitors"/>
    <property type="match status" value="1"/>
</dbReference>
<dbReference type="InterPro" id="IPR050653">
    <property type="entry name" value="Prot_Inhib_GrowthFact_Antg"/>
</dbReference>
<feature type="domain" description="Kazal-like" evidence="5">
    <location>
        <begin position="20"/>
        <end position="72"/>
    </location>
</feature>
<dbReference type="GO" id="GO:0005576">
    <property type="term" value="C:extracellular region"/>
    <property type="evidence" value="ECO:0007669"/>
    <property type="project" value="TreeGrafter"/>
</dbReference>
<protein>
    <recommendedName>
        <fullName evidence="5">Kazal-like domain-containing protein</fullName>
    </recommendedName>
</protein>
<dbReference type="CDD" id="cd00104">
    <property type="entry name" value="KAZAL_FS"/>
    <property type="match status" value="1"/>
</dbReference>
<dbReference type="Proteomes" id="UP000076420">
    <property type="component" value="Unassembled WGS sequence"/>
</dbReference>
<dbReference type="STRING" id="6526.A0A2C9K5A3"/>
<evidence type="ECO:0000256" key="4">
    <source>
        <dbReference type="SAM" id="SignalP"/>
    </source>
</evidence>
<dbReference type="PANTHER" id="PTHR10913">
    <property type="entry name" value="FOLLISTATIN-RELATED"/>
    <property type="match status" value="1"/>
</dbReference>
<reference evidence="6" key="1">
    <citation type="submission" date="2020-05" db="UniProtKB">
        <authorList>
            <consortium name="EnsemblMetazoa"/>
        </authorList>
    </citation>
    <scope>IDENTIFICATION</scope>
    <source>
        <strain evidence="6">BB02</strain>
    </source>
</reference>
<gene>
    <name evidence="6" type="primary">106051904</name>
</gene>
<feature type="signal peptide" evidence="4">
    <location>
        <begin position="1"/>
        <end position="24"/>
    </location>
</feature>
<dbReference type="Pfam" id="PF00050">
    <property type="entry name" value="Kazal_1"/>
    <property type="match status" value="1"/>
</dbReference>
<evidence type="ECO:0000313" key="7">
    <source>
        <dbReference type="Proteomes" id="UP000076420"/>
    </source>
</evidence>
<keyword evidence="4" id="KW-0732">Signal</keyword>
<keyword evidence="1" id="KW-0646">Protease inhibitor</keyword>
<dbReference type="Gene3D" id="3.30.60.30">
    <property type="match status" value="1"/>
</dbReference>
<dbReference type="SMART" id="SM00280">
    <property type="entry name" value="KAZAL"/>
    <property type="match status" value="1"/>
</dbReference>
<evidence type="ECO:0000256" key="2">
    <source>
        <dbReference type="ARBA" id="ARBA00022900"/>
    </source>
</evidence>
<dbReference type="PROSITE" id="PS51465">
    <property type="entry name" value="KAZAL_2"/>
    <property type="match status" value="1"/>
</dbReference>
<dbReference type="VEuPathDB" id="VectorBase:BGLAX_047532"/>
<evidence type="ECO:0000256" key="3">
    <source>
        <dbReference type="ARBA" id="ARBA00023157"/>
    </source>
</evidence>
<dbReference type="PANTHER" id="PTHR10913:SF45">
    <property type="entry name" value="FOLLISTATIN, ISOFORM A-RELATED"/>
    <property type="match status" value="1"/>
</dbReference>
<proteinExistence type="predicted"/>
<sequence length="79" mass="8146">MSLKMIFAVVILTLAIYGPFFVQAQCPNICPMIYGPVCGSDGKTYSNSCFLNSASCNAGNTITLAHHGACAGDAGIIGI</sequence>
<dbReference type="GO" id="GO:0030154">
    <property type="term" value="P:cell differentiation"/>
    <property type="evidence" value="ECO:0007669"/>
    <property type="project" value="TreeGrafter"/>
</dbReference>
<dbReference type="VEuPathDB" id="VectorBase:BGLB013425"/>
<dbReference type="AlphaFoldDB" id="A0A2C9K5A3"/>
<evidence type="ECO:0000313" key="6">
    <source>
        <dbReference type="EnsemblMetazoa" id="BGLB013425-PB"/>
    </source>
</evidence>
<dbReference type="InterPro" id="IPR036058">
    <property type="entry name" value="Kazal_dom_sf"/>
</dbReference>
<organism evidence="6 7">
    <name type="scientific">Biomphalaria glabrata</name>
    <name type="common">Bloodfluke planorb</name>
    <name type="synonym">Freshwater snail</name>
    <dbReference type="NCBI Taxonomy" id="6526"/>
    <lineage>
        <taxon>Eukaryota</taxon>
        <taxon>Metazoa</taxon>
        <taxon>Spiralia</taxon>
        <taxon>Lophotrochozoa</taxon>
        <taxon>Mollusca</taxon>
        <taxon>Gastropoda</taxon>
        <taxon>Heterobranchia</taxon>
        <taxon>Euthyneura</taxon>
        <taxon>Panpulmonata</taxon>
        <taxon>Hygrophila</taxon>
        <taxon>Lymnaeoidea</taxon>
        <taxon>Planorbidae</taxon>
        <taxon>Biomphalaria</taxon>
    </lineage>
</organism>
<feature type="chain" id="PRO_5012813040" description="Kazal-like domain-containing protein" evidence="4">
    <location>
        <begin position="25"/>
        <end position="79"/>
    </location>
</feature>